<gene>
    <name evidence="1" type="ORF">RMCT_2736</name>
</gene>
<comment type="caution">
    <text evidence="1">The sequence shown here is derived from an EMBL/GenBank/DDBJ whole genome shotgun (WGS) entry which is preliminary data.</text>
</comment>
<protein>
    <recommendedName>
        <fullName evidence="3">Cullin, a subunit of E3 ubiquitin ligase</fullName>
    </recommendedName>
</protein>
<accession>A0A100XFQ1</accession>
<proteinExistence type="predicted"/>
<name>A0A100XFQ1_MYCTH</name>
<evidence type="ECO:0000313" key="1">
    <source>
        <dbReference type="EMBL" id="GAT15766.1"/>
    </source>
</evidence>
<evidence type="ECO:0000313" key="2">
    <source>
        <dbReference type="Proteomes" id="UP000069654"/>
    </source>
</evidence>
<dbReference type="OrthoDB" id="4390288at2"/>
<dbReference type="STRING" id="1797.RMCT_2736"/>
<reference evidence="1 2" key="1">
    <citation type="journal article" date="2016" name="Genome Announc.">
        <title>Draft Genome Sequences of Five Rapidly Growing Mycobacterium Species, M. thermoresistibile, M. fortuitum subsp. acetamidolyticum, M. canariasense, M. brisbanense, and M. novocastrense.</title>
        <authorList>
            <person name="Katahira K."/>
            <person name="Ogura Y."/>
            <person name="Gotoh Y."/>
            <person name="Hayashi T."/>
        </authorList>
    </citation>
    <scope>NUCLEOTIDE SEQUENCE [LARGE SCALE GENOMIC DNA]</scope>
    <source>
        <strain evidence="1 2">JCM6362</strain>
    </source>
</reference>
<organism evidence="1 2">
    <name type="scientific">Mycolicibacterium thermoresistibile</name>
    <name type="common">Mycobacterium thermoresistibile</name>
    <dbReference type="NCBI Taxonomy" id="1797"/>
    <lineage>
        <taxon>Bacteria</taxon>
        <taxon>Bacillati</taxon>
        <taxon>Actinomycetota</taxon>
        <taxon>Actinomycetes</taxon>
        <taxon>Mycobacteriales</taxon>
        <taxon>Mycobacteriaceae</taxon>
        <taxon>Mycolicibacterium</taxon>
    </lineage>
</organism>
<reference evidence="2" key="2">
    <citation type="submission" date="2016-02" db="EMBL/GenBank/DDBJ databases">
        <title>Draft genome sequence of five rapidly growing Mycobacterium species.</title>
        <authorList>
            <person name="Katahira K."/>
            <person name="Gotou Y."/>
            <person name="Iida K."/>
            <person name="Ogura Y."/>
            <person name="Hayashi T."/>
        </authorList>
    </citation>
    <scope>NUCLEOTIDE SEQUENCE [LARGE SCALE GENOMIC DNA]</scope>
    <source>
        <strain evidence="2">JCM6362</strain>
    </source>
</reference>
<dbReference type="EMBL" id="BCTB01000018">
    <property type="protein sequence ID" value="GAT15766.1"/>
    <property type="molecule type" value="Genomic_DNA"/>
</dbReference>
<dbReference type="Proteomes" id="UP000069654">
    <property type="component" value="Unassembled WGS sequence"/>
</dbReference>
<dbReference type="RefSeq" id="WP_061252266.1">
    <property type="nucleotide sequence ID" value="NZ_BCTB01000018.1"/>
</dbReference>
<sequence length="291" mass="32539">MTQCTNQWGEAFLASEALAAGALTPHQLRSRYRRLFPDVYTQREARLTLGQRVHAAWLWSRRRGTIAGSAAAAVHGTKWIDVDTPVELVHTNPRPPDGIVTRRCLLFDDEVTTIDGRPVTTPERTAFDIGRRGSIMSTVPRLDALVNATGIKLDDIARLAARHPGARGLRLLETVLELVDGGAQSPKESQVRLWLIEAGFPVPHTQIPVCDSDGVPFAFLDMGWPEWLLAVEYEGEHHRERFRYTGDIHRLEKVQQQWSVVRLTADDTQVSAIHRVHRAVSALGVNCPCRL</sequence>
<evidence type="ECO:0008006" key="3">
    <source>
        <dbReference type="Google" id="ProtNLM"/>
    </source>
</evidence>
<dbReference type="AlphaFoldDB" id="A0A100XFQ1"/>